<dbReference type="Proteomes" id="UP000288212">
    <property type="component" value="Unassembled WGS sequence"/>
</dbReference>
<evidence type="ECO:0000313" key="4">
    <source>
        <dbReference type="EMBL" id="RUO19097.1"/>
    </source>
</evidence>
<dbReference type="AlphaFoldDB" id="A0A432VRX2"/>
<dbReference type="PANTHER" id="PTHR35369">
    <property type="entry name" value="BLR3025 PROTEIN-RELATED"/>
    <property type="match status" value="1"/>
</dbReference>
<reference evidence="4 5" key="1">
    <citation type="journal article" date="2011" name="Front. Microbiol.">
        <title>Genomic signatures of strain selection and enhancement in Bacillus atrophaeus var. globigii, a historical biowarfare simulant.</title>
        <authorList>
            <person name="Gibbons H.S."/>
            <person name="Broomall S.M."/>
            <person name="McNew L.A."/>
            <person name="Daligault H."/>
            <person name="Chapman C."/>
            <person name="Bruce D."/>
            <person name="Karavis M."/>
            <person name="Krepps M."/>
            <person name="McGregor P.A."/>
            <person name="Hong C."/>
            <person name="Park K.H."/>
            <person name="Akmal A."/>
            <person name="Feldman A."/>
            <person name="Lin J.S."/>
            <person name="Chang W.E."/>
            <person name="Higgs B.W."/>
            <person name="Demirev P."/>
            <person name="Lindquist J."/>
            <person name="Liem A."/>
            <person name="Fochler E."/>
            <person name="Read T.D."/>
            <person name="Tapia R."/>
            <person name="Johnson S."/>
            <person name="Bishop-Lilly K.A."/>
            <person name="Detter C."/>
            <person name="Han C."/>
            <person name="Sozhamannan S."/>
            <person name="Rosenzweig C.N."/>
            <person name="Skowronski E.W."/>
        </authorList>
    </citation>
    <scope>NUCLEOTIDE SEQUENCE [LARGE SCALE GENOMIC DNA]</scope>
    <source>
        <strain evidence="4 5">AK5</strain>
    </source>
</reference>
<feature type="domain" description="UmuC" evidence="3">
    <location>
        <begin position="15"/>
        <end position="148"/>
    </location>
</feature>
<organism evidence="4 5">
    <name type="scientific">Aliidiomarina haloalkalitolerans</name>
    <dbReference type="NCBI Taxonomy" id="859059"/>
    <lineage>
        <taxon>Bacteria</taxon>
        <taxon>Pseudomonadati</taxon>
        <taxon>Pseudomonadota</taxon>
        <taxon>Gammaproteobacteria</taxon>
        <taxon>Alteromonadales</taxon>
        <taxon>Idiomarinaceae</taxon>
        <taxon>Aliidiomarina</taxon>
    </lineage>
</organism>
<dbReference type="EMBL" id="PIPI01000006">
    <property type="protein sequence ID" value="RUO19097.1"/>
    <property type="molecule type" value="Genomic_DNA"/>
</dbReference>
<keyword evidence="2" id="KW-0227">DNA damage</keyword>
<accession>A0A432VRX2</accession>
<evidence type="ECO:0000256" key="2">
    <source>
        <dbReference type="ARBA" id="ARBA00022763"/>
    </source>
</evidence>
<proteinExistence type="inferred from homology"/>
<dbReference type="Gene3D" id="3.30.70.270">
    <property type="match status" value="1"/>
</dbReference>
<dbReference type="PANTHER" id="PTHR35369:SF2">
    <property type="entry name" value="BLR3025 PROTEIN"/>
    <property type="match status" value="1"/>
</dbReference>
<dbReference type="InterPro" id="IPR043128">
    <property type="entry name" value="Rev_trsase/Diguanyl_cyclase"/>
</dbReference>
<evidence type="ECO:0000259" key="3">
    <source>
        <dbReference type="Pfam" id="PF00817"/>
    </source>
</evidence>
<dbReference type="Pfam" id="PF00817">
    <property type="entry name" value="IMS"/>
    <property type="match status" value="1"/>
</dbReference>
<dbReference type="CDD" id="cd03468">
    <property type="entry name" value="PolY_like"/>
    <property type="match status" value="1"/>
</dbReference>
<name>A0A432VRX2_9GAMM</name>
<dbReference type="OrthoDB" id="5298951at2"/>
<gene>
    <name evidence="4" type="ORF">CWE06_08640</name>
</gene>
<dbReference type="RefSeq" id="WP_126793170.1">
    <property type="nucleotide sequence ID" value="NZ_PIPI01000006.1"/>
</dbReference>
<sequence length="459" mass="53038">MWLYVALPHLQLERMQVLHPDLQGQPAVLYTEQQQMVVQFNQTAQRQGIRVGMNLADAWTLTENLQPYLYRESQQRALLQHLASDLYHAFAVISLDPPLGLWLDTKPMQKLYPQLQHSLTQLELQLQPWQVSYTLGAAKTPLLAKMLAQSGMQQSPDIPVDYLPCSPELQKKLRRMGIQTLGALQAIPRALAGRRLGHELVQLLARIQGEQPESLRYFRPPEWFTQRLPLLAEATSWQALSFPLKRLLQELEHFLESRQQQTRQLLLSFYHRDGSVSKLQVGLAHGGYQAEALLRLCQLKMESTQFLAPVLDIGLQAKQLQGRQHESRDLLQGPSQAQKSLAQLLNELQLRLGRQQVFGLQTAAEAFPDLSWQLAPAGAELGRTELIKRPPWLLEQSCPVDIRQWQLTRGPERFATPWWLRTYGGATRDYWQALHQDGRNGWLFYDYRQQHWYLQGWFN</sequence>
<dbReference type="InterPro" id="IPR001126">
    <property type="entry name" value="UmuC"/>
</dbReference>
<dbReference type="Gene3D" id="3.40.1170.60">
    <property type="match status" value="1"/>
</dbReference>
<comment type="caution">
    <text evidence="4">The sequence shown here is derived from an EMBL/GenBank/DDBJ whole genome shotgun (WGS) entry which is preliminary data.</text>
</comment>
<comment type="similarity">
    <text evidence="1">Belongs to the DNA polymerase type-Y family.</text>
</comment>
<dbReference type="SUPFAM" id="SSF56672">
    <property type="entry name" value="DNA/RNA polymerases"/>
    <property type="match status" value="1"/>
</dbReference>
<keyword evidence="5" id="KW-1185">Reference proteome</keyword>
<protein>
    <recommendedName>
        <fullName evidence="3">UmuC domain-containing protein</fullName>
    </recommendedName>
</protein>
<dbReference type="GO" id="GO:0006281">
    <property type="term" value="P:DNA repair"/>
    <property type="evidence" value="ECO:0007669"/>
    <property type="project" value="InterPro"/>
</dbReference>
<dbReference type="InterPro" id="IPR043502">
    <property type="entry name" value="DNA/RNA_pol_sf"/>
</dbReference>
<dbReference type="InterPro" id="IPR050356">
    <property type="entry name" value="SulA_CellDiv_inhibitor"/>
</dbReference>
<evidence type="ECO:0000313" key="5">
    <source>
        <dbReference type="Proteomes" id="UP000288212"/>
    </source>
</evidence>
<evidence type="ECO:0000256" key="1">
    <source>
        <dbReference type="ARBA" id="ARBA00010945"/>
    </source>
</evidence>